<evidence type="ECO:0000313" key="2">
    <source>
        <dbReference type="Proteomes" id="UP000280346"/>
    </source>
</evidence>
<dbReference type="OrthoDB" id="7281406at2"/>
<name>A0A3S0X7X9_9PROT</name>
<dbReference type="AlphaFoldDB" id="A0A3S0X7X9"/>
<gene>
    <name evidence="1" type="ORF">EJ913_25735</name>
</gene>
<dbReference type="RefSeq" id="WP_127003328.1">
    <property type="nucleotide sequence ID" value="NZ_JBNPXW010000005.1"/>
</dbReference>
<dbReference type="Proteomes" id="UP000280346">
    <property type="component" value="Unassembled WGS sequence"/>
</dbReference>
<dbReference type="EMBL" id="RZIJ01000027">
    <property type="protein sequence ID" value="RUQ65150.1"/>
    <property type="molecule type" value="Genomic_DNA"/>
</dbReference>
<organism evidence="1 2">
    <name type="scientific">Azospirillum doebereinerae</name>
    <dbReference type="NCBI Taxonomy" id="92933"/>
    <lineage>
        <taxon>Bacteria</taxon>
        <taxon>Pseudomonadati</taxon>
        <taxon>Pseudomonadota</taxon>
        <taxon>Alphaproteobacteria</taxon>
        <taxon>Rhodospirillales</taxon>
        <taxon>Azospirillaceae</taxon>
        <taxon>Azospirillum</taxon>
    </lineage>
</organism>
<accession>A0A3S0X7X9</accession>
<reference evidence="1 2" key="1">
    <citation type="submission" date="2018-12" db="EMBL/GenBank/DDBJ databases">
        <authorList>
            <person name="Yang Y."/>
        </authorList>
    </citation>
    <scope>NUCLEOTIDE SEQUENCE [LARGE SCALE GENOMIC DNA]</scope>
    <source>
        <strain evidence="1 2">GSF71</strain>
    </source>
</reference>
<comment type="caution">
    <text evidence="1">The sequence shown here is derived from an EMBL/GenBank/DDBJ whole genome shotgun (WGS) entry which is preliminary data.</text>
</comment>
<proteinExistence type="predicted"/>
<sequence length="157" mass="17846">MQTREEMLSFIHAMIAAIDNAPPYPKPPGGYAVTLESYEAQWARGIEVPVTELCDLAQLDSAEVLKGARAAKEPSSGEPGKGFSRAYWHGWWTARMDADDELSDEAHQELKFRCWWWMLRHHPDVLRRIAAIMPDCDFAKPETYADLERALERGEAV</sequence>
<evidence type="ECO:0000313" key="1">
    <source>
        <dbReference type="EMBL" id="RUQ65150.1"/>
    </source>
</evidence>
<protein>
    <submittedName>
        <fullName evidence="1">Uncharacterized protein</fullName>
    </submittedName>
</protein>
<keyword evidence="2" id="KW-1185">Reference proteome</keyword>